<comment type="pathway">
    <text evidence="7">Carbohydrate metabolism; D-tagatose 6-phosphate degradation; D-glyceraldehyde 3-phosphate and glycerone phosphate from D-tagatose 6-phosphate: step 1/2.</text>
</comment>
<dbReference type="EC" id="2.7.1.144" evidence="7"/>
<dbReference type="CDD" id="cd01164">
    <property type="entry name" value="FruK_PfkB_like"/>
    <property type="match status" value="1"/>
</dbReference>
<evidence type="ECO:0000256" key="6">
    <source>
        <dbReference type="ARBA" id="ARBA00047745"/>
    </source>
</evidence>
<evidence type="ECO:0000256" key="2">
    <source>
        <dbReference type="ARBA" id="ARBA00022679"/>
    </source>
</evidence>
<accession>A0A0B6AL59</accession>
<name>A0A0B6AL59_PRIM2</name>
<keyword evidence="2 7" id="KW-0808">Transferase</keyword>
<dbReference type="GO" id="GO:0005829">
    <property type="term" value="C:cytosol"/>
    <property type="evidence" value="ECO:0007669"/>
    <property type="project" value="TreeGrafter"/>
</dbReference>
<dbReference type="InterPro" id="IPR029056">
    <property type="entry name" value="Ribokinase-like"/>
</dbReference>
<protein>
    <recommendedName>
        <fullName evidence="7">Tagatose-6-phosphate kinase</fullName>
        <ecNumber evidence="7">2.7.1.144</ecNumber>
    </recommendedName>
</protein>
<comment type="catalytic activity">
    <reaction evidence="7">
        <text>D-tagatofuranose 6-phosphate + ATP = D-tagatofuranose 1,6-bisphosphate + ADP + H(+)</text>
        <dbReference type="Rhea" id="RHEA:12420"/>
        <dbReference type="ChEBI" id="CHEBI:15378"/>
        <dbReference type="ChEBI" id="CHEBI:30616"/>
        <dbReference type="ChEBI" id="CHEBI:58694"/>
        <dbReference type="ChEBI" id="CHEBI:58695"/>
        <dbReference type="ChEBI" id="CHEBI:456216"/>
        <dbReference type="EC" id="2.7.1.144"/>
    </reaction>
</comment>
<evidence type="ECO:0000256" key="8">
    <source>
        <dbReference type="RuleBase" id="RU369061"/>
    </source>
</evidence>
<dbReference type="SUPFAM" id="SSF53613">
    <property type="entry name" value="Ribokinase-like"/>
    <property type="match status" value="1"/>
</dbReference>
<keyword evidence="7" id="KW-0423">Lactose metabolism</keyword>
<dbReference type="GO" id="GO:0009024">
    <property type="term" value="F:tagatose-6-phosphate kinase activity"/>
    <property type="evidence" value="ECO:0007669"/>
    <property type="project" value="UniProtKB-EC"/>
</dbReference>
<comment type="similarity">
    <text evidence="1">Belongs to the carbohydrate kinase pfkB family.</text>
</comment>
<dbReference type="PANTHER" id="PTHR46566:SF1">
    <property type="entry name" value="1-PHOSPHOFRUCTOKINASE"/>
    <property type="match status" value="1"/>
</dbReference>
<evidence type="ECO:0000259" key="9">
    <source>
        <dbReference type="Pfam" id="PF00294"/>
    </source>
</evidence>
<dbReference type="NCBIfam" id="TIGR03168">
    <property type="entry name" value="1-PFK"/>
    <property type="match status" value="1"/>
</dbReference>
<dbReference type="InterPro" id="IPR011611">
    <property type="entry name" value="PfkB_dom"/>
</dbReference>
<evidence type="ECO:0000313" key="11">
    <source>
        <dbReference type="Proteomes" id="UP000031829"/>
    </source>
</evidence>
<dbReference type="UniPathway" id="UPA00704">
    <property type="reaction ID" value="UER00715"/>
</dbReference>
<dbReference type="GO" id="GO:0016052">
    <property type="term" value="P:carbohydrate catabolic process"/>
    <property type="evidence" value="ECO:0007669"/>
    <property type="project" value="UniProtKB-ARBA"/>
</dbReference>
<dbReference type="InterPro" id="IPR022463">
    <property type="entry name" value="1-PFruKinase"/>
</dbReference>
<keyword evidence="3 7" id="KW-0547">Nucleotide-binding</keyword>
<dbReference type="AlphaFoldDB" id="A0A0B6AL59"/>
<evidence type="ECO:0000256" key="4">
    <source>
        <dbReference type="ARBA" id="ARBA00022777"/>
    </source>
</evidence>
<dbReference type="PANTHER" id="PTHR46566">
    <property type="entry name" value="1-PHOSPHOFRUCTOKINASE-RELATED"/>
    <property type="match status" value="1"/>
</dbReference>
<comment type="similarity">
    <text evidence="7">Belongs to the carbohydrate kinase PfkB family. LacC subfamily.</text>
</comment>
<reference evidence="10 11" key="1">
    <citation type="journal article" date="2015" name="Genome Announc.">
        <title>Complete genome sequences for 35 biothreat assay-relevant bacillus species.</title>
        <authorList>
            <person name="Johnson S.L."/>
            <person name="Daligault H.E."/>
            <person name="Davenport K.W."/>
            <person name="Jaissle J."/>
            <person name="Frey K.G."/>
            <person name="Ladner J.T."/>
            <person name="Broomall S.M."/>
            <person name="Bishop-Lilly K.A."/>
            <person name="Bruce D.C."/>
            <person name="Gibbons H.S."/>
            <person name="Coyne S.R."/>
            <person name="Lo C.C."/>
            <person name="Meincke L."/>
            <person name="Munk A.C."/>
            <person name="Koroleva G.I."/>
            <person name="Rosenzweig C.N."/>
            <person name="Palacios G.F."/>
            <person name="Redden C.L."/>
            <person name="Minogue T.D."/>
            <person name="Chain P.S."/>
        </authorList>
    </citation>
    <scope>NUCLEOTIDE SEQUENCE [LARGE SCALE GENOMIC DNA]</scope>
    <source>
        <strain evidence="11">ATCC 14581 / DSM 32 / JCM 2506 / NBRC 15308 / NCIMB 9376 / NCTC 10342 / NRRL B-14308 / VKM B-512</strain>
    </source>
</reference>
<evidence type="ECO:0000256" key="1">
    <source>
        <dbReference type="ARBA" id="ARBA00005380"/>
    </source>
</evidence>
<evidence type="ECO:0000256" key="5">
    <source>
        <dbReference type="ARBA" id="ARBA00022840"/>
    </source>
</evidence>
<dbReference type="Proteomes" id="UP000031829">
    <property type="component" value="Chromosome"/>
</dbReference>
<proteinExistence type="inferred from homology"/>
<dbReference type="PIRSF" id="PIRSF000535">
    <property type="entry name" value="1PFK/6PFK/LacC"/>
    <property type="match status" value="1"/>
</dbReference>
<dbReference type="GO" id="GO:0005524">
    <property type="term" value="F:ATP binding"/>
    <property type="evidence" value="ECO:0007669"/>
    <property type="project" value="UniProtKB-UniRule"/>
</dbReference>
<dbReference type="GO" id="GO:0044281">
    <property type="term" value="P:small molecule metabolic process"/>
    <property type="evidence" value="ECO:0007669"/>
    <property type="project" value="UniProtKB-ARBA"/>
</dbReference>
<keyword evidence="4 8" id="KW-0418">Kinase</keyword>
<dbReference type="Pfam" id="PF00294">
    <property type="entry name" value="PfkB"/>
    <property type="match status" value="1"/>
</dbReference>
<gene>
    <name evidence="10" type="primary">pfkB</name>
    <name evidence="10" type="ORF">BG04_4440</name>
</gene>
<dbReference type="Gene3D" id="3.40.1190.20">
    <property type="match status" value="1"/>
</dbReference>
<comment type="catalytic activity">
    <reaction evidence="6 8">
        <text>beta-D-fructose 1-phosphate + ATP = beta-D-fructose 1,6-bisphosphate + ADP + H(+)</text>
        <dbReference type="Rhea" id="RHEA:14213"/>
        <dbReference type="ChEBI" id="CHEBI:15378"/>
        <dbReference type="ChEBI" id="CHEBI:30616"/>
        <dbReference type="ChEBI" id="CHEBI:32966"/>
        <dbReference type="ChEBI" id="CHEBI:138881"/>
        <dbReference type="ChEBI" id="CHEBI:456216"/>
        <dbReference type="EC" id="2.7.1.56"/>
    </reaction>
</comment>
<dbReference type="InterPro" id="IPR017583">
    <property type="entry name" value="Tagatose/fructose_Pkinase"/>
</dbReference>
<dbReference type="GO" id="GO:0008662">
    <property type="term" value="F:1-phosphofructokinase activity"/>
    <property type="evidence" value="ECO:0007669"/>
    <property type="project" value="UniProtKB-UniRule"/>
</dbReference>
<dbReference type="InterPro" id="IPR002173">
    <property type="entry name" value="Carboh/pur_kinase_PfkB_CS"/>
</dbReference>
<dbReference type="EMBL" id="CP009920">
    <property type="protein sequence ID" value="AJI21328.1"/>
    <property type="molecule type" value="Genomic_DNA"/>
</dbReference>
<sequence>MIYTCTLNPSVDYVVHVSAFEEGGLNRTTNEAKFPGGKGINVSRVLKRLGVDNKALGFVAGFTGTYIEDYLKAENIETAFTRVDGDTRINVKLKTEKETEINGQGPAITDEALQSLLTQVKQMTEGDIFVLAGSIPKTLPSSVYETLTELAAANGVKVVVDASGKTLLDVVFHKPFFIKPNHHELAELFDVEVNSAEDALVYGKKLVEQGAQNVVVSMAGDGALLINESGVYSATVPKGTVKNSVGAGDSLVAGFIASYVKQGDLLEAFQTGVASGSATAFSLELCTAEDVKTLREQVSITKVE</sequence>
<dbReference type="KEGG" id="bmeg:BG04_4440"/>
<dbReference type="RefSeq" id="WP_034652556.1">
    <property type="nucleotide sequence ID" value="NZ_BCVB01000005.1"/>
</dbReference>
<evidence type="ECO:0000313" key="10">
    <source>
        <dbReference type="EMBL" id="AJI21328.1"/>
    </source>
</evidence>
<keyword evidence="5 7" id="KW-0067">ATP-binding</keyword>
<organism evidence="10 11">
    <name type="scientific">Priestia megaterium (strain ATCC 14581 / DSM 32 / CCUG 1817 / JCM 2506 / NBRC 15308 / NCIMB 9376 / NCTC 10342 / NRRL B-14308 / VKM B-512 / Ford 19)</name>
    <name type="common">Bacillus megaterium</name>
    <dbReference type="NCBI Taxonomy" id="1348623"/>
    <lineage>
        <taxon>Bacteria</taxon>
        <taxon>Bacillati</taxon>
        <taxon>Bacillota</taxon>
        <taxon>Bacilli</taxon>
        <taxon>Bacillales</taxon>
        <taxon>Bacillaceae</taxon>
        <taxon>Priestia</taxon>
    </lineage>
</organism>
<dbReference type="NCBIfam" id="TIGR03828">
    <property type="entry name" value="pfkB"/>
    <property type="match status" value="1"/>
</dbReference>
<dbReference type="PROSITE" id="PS00584">
    <property type="entry name" value="PFKB_KINASES_2"/>
    <property type="match status" value="1"/>
</dbReference>
<dbReference type="FunFam" id="3.40.1190.20:FF:000001">
    <property type="entry name" value="Phosphofructokinase"/>
    <property type="match status" value="1"/>
</dbReference>
<dbReference type="GO" id="GO:0005988">
    <property type="term" value="P:lactose metabolic process"/>
    <property type="evidence" value="ECO:0007669"/>
    <property type="project" value="UniProtKB-KW"/>
</dbReference>
<dbReference type="HOGENOM" id="CLU_050013_1_0_9"/>
<feature type="domain" description="Carbohydrate kinase PfkB" evidence="9">
    <location>
        <begin position="7"/>
        <end position="282"/>
    </location>
</feature>
<evidence type="ECO:0000256" key="3">
    <source>
        <dbReference type="ARBA" id="ARBA00022741"/>
    </source>
</evidence>
<comment type="function">
    <text evidence="8">Catalyzes the ATP-dependent phosphorylation of fructose-l-phosphate to fructose-l,6-bisphosphate.</text>
</comment>
<dbReference type="GO" id="GO:2001059">
    <property type="term" value="P:D-tagatose 6-phosphate catabolic process"/>
    <property type="evidence" value="ECO:0007669"/>
    <property type="project" value="UniProtKB-UniPathway"/>
</dbReference>
<evidence type="ECO:0000256" key="7">
    <source>
        <dbReference type="PIRNR" id="PIRNR000535"/>
    </source>
</evidence>
<dbReference type="GeneID" id="93642446"/>